<dbReference type="InterPro" id="IPR006735">
    <property type="entry name" value="Rtf2"/>
</dbReference>
<reference evidence="2" key="1">
    <citation type="submission" date="2019-12" db="EMBL/GenBank/DDBJ databases">
        <title>Genome sequence of Babesia ovis.</title>
        <authorList>
            <person name="Yamagishi J."/>
            <person name="Sevinc F."/>
            <person name="Xuan X."/>
        </authorList>
    </citation>
    <scope>NUCLEOTIDE SEQUENCE</scope>
    <source>
        <strain evidence="2">Selcuk</strain>
    </source>
</reference>
<dbReference type="EMBL" id="BLIY01000011">
    <property type="protein sequence ID" value="GFE54225.1"/>
    <property type="molecule type" value="Genomic_DNA"/>
</dbReference>
<dbReference type="GO" id="GO:0006274">
    <property type="term" value="P:DNA replication termination"/>
    <property type="evidence" value="ECO:0007669"/>
    <property type="project" value="TreeGrafter"/>
</dbReference>
<organism evidence="2 3">
    <name type="scientific">Babesia ovis</name>
    <dbReference type="NCBI Taxonomy" id="5869"/>
    <lineage>
        <taxon>Eukaryota</taxon>
        <taxon>Sar</taxon>
        <taxon>Alveolata</taxon>
        <taxon>Apicomplexa</taxon>
        <taxon>Aconoidasida</taxon>
        <taxon>Piroplasmida</taxon>
        <taxon>Babesiidae</taxon>
        <taxon>Babesia</taxon>
    </lineage>
</organism>
<dbReference type="PANTHER" id="PTHR12775">
    <property type="entry name" value="PROTEIN C20ORF43 HOMOLOG"/>
    <property type="match status" value="1"/>
</dbReference>
<keyword evidence="3" id="KW-1185">Reference proteome</keyword>
<comment type="caution">
    <text evidence="2">The sequence shown here is derived from an EMBL/GenBank/DDBJ whole genome shotgun (WGS) entry which is preliminary data.</text>
</comment>
<gene>
    <name evidence="2" type="ORF">BaOVIS_016290</name>
</gene>
<evidence type="ECO:0000256" key="1">
    <source>
        <dbReference type="ARBA" id="ARBA00009885"/>
    </source>
</evidence>
<dbReference type="PANTHER" id="PTHR12775:SF0">
    <property type="entry name" value="REPLICATION TERMINATION FACTOR 2"/>
    <property type="match status" value="1"/>
</dbReference>
<accession>A0A9W5WUQ4</accession>
<evidence type="ECO:0000313" key="2">
    <source>
        <dbReference type="EMBL" id="GFE54225.1"/>
    </source>
</evidence>
<protein>
    <submittedName>
        <fullName evidence="2">Replication termination factor 2</fullName>
    </submittedName>
</protein>
<dbReference type="Pfam" id="PF04641">
    <property type="entry name" value="Rtf2"/>
    <property type="match status" value="1"/>
</dbReference>
<dbReference type="Proteomes" id="UP001057455">
    <property type="component" value="Unassembled WGS sequence"/>
</dbReference>
<sequence length="215" mass="23968">MGGDGGSIPGRIDLVRTSGYTFVRNLGGMGYSPNTQMKTADEHLTTAQIKDLRWKTCSLSQEPLSRPIMACRVGLLYNKEAVIKYMLAKKPLVTMQHTKNLKDFKEVNFGVDTTRSFICPITYTEFCGANRAVLIWKCGCCISEKAFKELMKCQTSQGEAVCPNCNATFMYNPRAFDLQSTTVDPVSHDIVLLVPDQSEEGYIRAKLATKVKTTR</sequence>
<proteinExistence type="inferred from homology"/>
<dbReference type="AlphaFoldDB" id="A0A9W5WUQ4"/>
<dbReference type="GO" id="GO:0005634">
    <property type="term" value="C:nucleus"/>
    <property type="evidence" value="ECO:0007669"/>
    <property type="project" value="TreeGrafter"/>
</dbReference>
<evidence type="ECO:0000313" key="3">
    <source>
        <dbReference type="Proteomes" id="UP001057455"/>
    </source>
</evidence>
<dbReference type="InterPro" id="IPR027799">
    <property type="entry name" value="Rtf2_RING-finger"/>
</dbReference>
<dbReference type="CDD" id="cd16653">
    <property type="entry name" value="RING-like_Rtf2"/>
    <property type="match status" value="1"/>
</dbReference>
<name>A0A9W5WUQ4_BABOV</name>
<comment type="similarity">
    <text evidence="1">Belongs to the rtf2 family.</text>
</comment>
<dbReference type="OrthoDB" id="247013at2759"/>